<evidence type="ECO:0000313" key="2">
    <source>
        <dbReference type="Proteomes" id="UP000259610"/>
    </source>
</evidence>
<accession>A0A3B9H327</accession>
<proteinExistence type="predicted"/>
<reference evidence="1 2" key="1">
    <citation type="journal article" date="2018" name="Nat. Biotechnol.">
        <title>A standardized bacterial taxonomy based on genome phylogeny substantially revises the tree of life.</title>
        <authorList>
            <person name="Parks D.H."/>
            <person name="Chuvochina M."/>
            <person name="Waite D.W."/>
            <person name="Rinke C."/>
            <person name="Skarshewski A."/>
            <person name="Chaumeil P.A."/>
            <person name="Hugenholtz P."/>
        </authorList>
    </citation>
    <scope>NUCLEOTIDE SEQUENCE [LARGE SCALE GENOMIC DNA]</scope>
    <source>
        <strain evidence="1">UBA8733</strain>
    </source>
</reference>
<dbReference type="AlphaFoldDB" id="A0A3B9H327"/>
<protein>
    <submittedName>
        <fullName evidence="1">Alkaline phosphatase</fullName>
    </submittedName>
</protein>
<dbReference type="Proteomes" id="UP000259610">
    <property type="component" value="Unassembled WGS sequence"/>
</dbReference>
<sequence length="45" mass="4790">MIGLAACQAPGPISIPGITRAPQSAEEALEPYYRGLPDDYYPEAP</sequence>
<comment type="caution">
    <text evidence="1">The sequence shown here is derived from an EMBL/GenBank/DDBJ whole genome shotgun (WGS) entry which is preliminary data.</text>
</comment>
<dbReference type="EMBL" id="DMAN01000413">
    <property type="protein sequence ID" value="HAE29099.1"/>
    <property type="molecule type" value="Genomic_DNA"/>
</dbReference>
<organism evidence="1 2">
    <name type="scientific">Hyphomonas adhaerens</name>
    <dbReference type="NCBI Taxonomy" id="81029"/>
    <lineage>
        <taxon>Bacteria</taxon>
        <taxon>Pseudomonadati</taxon>
        <taxon>Pseudomonadota</taxon>
        <taxon>Alphaproteobacteria</taxon>
        <taxon>Hyphomonadales</taxon>
        <taxon>Hyphomonadaceae</taxon>
        <taxon>Hyphomonas</taxon>
    </lineage>
</organism>
<name>A0A3B9H327_9PROT</name>
<feature type="non-terminal residue" evidence="1">
    <location>
        <position position="45"/>
    </location>
</feature>
<gene>
    <name evidence="1" type="ORF">DCG58_18215</name>
</gene>
<evidence type="ECO:0000313" key="1">
    <source>
        <dbReference type="EMBL" id="HAE29099.1"/>
    </source>
</evidence>